<reference evidence="11 12" key="1">
    <citation type="journal article" date="2013" name="Stand. Genomic Sci.">
        <title>Genomic Encyclopedia of Type Strains, Phase I: The one thousand microbial genomes (KMG-I) project.</title>
        <authorList>
            <person name="Kyrpides N.C."/>
            <person name="Woyke T."/>
            <person name="Eisen J.A."/>
            <person name="Garrity G."/>
            <person name="Lilburn T.G."/>
            <person name="Beck B.J."/>
            <person name="Whitman W.B."/>
            <person name="Hugenholtz P."/>
            <person name="Klenk H.P."/>
        </authorList>
    </citation>
    <scope>NUCLEOTIDE SEQUENCE [LARGE SCALE GENOMIC DNA]</scope>
    <source>
        <strain evidence="11 12">DSM 45044</strain>
    </source>
</reference>
<dbReference type="GO" id="GO:0005886">
    <property type="term" value="C:plasma membrane"/>
    <property type="evidence" value="ECO:0007669"/>
    <property type="project" value="UniProtKB-SubCell"/>
</dbReference>
<keyword evidence="4" id="KW-1003">Cell membrane</keyword>
<keyword evidence="3" id="KW-0813">Transport</keyword>
<feature type="region of interest" description="Disordered" evidence="8">
    <location>
        <begin position="1"/>
        <end position="26"/>
    </location>
</feature>
<feature type="transmembrane region" description="Helical" evidence="9">
    <location>
        <begin position="188"/>
        <end position="208"/>
    </location>
</feature>
<feature type="transmembrane region" description="Helical" evidence="9">
    <location>
        <begin position="36"/>
        <end position="61"/>
    </location>
</feature>
<feature type="transmembrane region" description="Helical" evidence="9">
    <location>
        <begin position="494"/>
        <end position="514"/>
    </location>
</feature>
<name>A0A562V9P8_9ACTN</name>
<evidence type="ECO:0000256" key="9">
    <source>
        <dbReference type="SAM" id="Phobius"/>
    </source>
</evidence>
<dbReference type="PROSITE" id="PS50850">
    <property type="entry name" value="MFS"/>
    <property type="match status" value="1"/>
</dbReference>
<comment type="similarity">
    <text evidence="2">Belongs to the major facilitator superfamily. TCR/Tet family.</text>
</comment>
<evidence type="ECO:0000256" key="1">
    <source>
        <dbReference type="ARBA" id="ARBA00004651"/>
    </source>
</evidence>
<evidence type="ECO:0000256" key="5">
    <source>
        <dbReference type="ARBA" id="ARBA00022692"/>
    </source>
</evidence>
<dbReference type="InterPro" id="IPR020846">
    <property type="entry name" value="MFS_dom"/>
</dbReference>
<dbReference type="InterPro" id="IPR036259">
    <property type="entry name" value="MFS_trans_sf"/>
</dbReference>
<evidence type="ECO:0000313" key="11">
    <source>
        <dbReference type="EMBL" id="TWJ14571.1"/>
    </source>
</evidence>
<feature type="transmembrane region" description="Helical" evidence="9">
    <location>
        <begin position="100"/>
        <end position="118"/>
    </location>
</feature>
<gene>
    <name evidence="11" type="ORF">LX16_0256</name>
</gene>
<feature type="transmembrane region" description="Helical" evidence="9">
    <location>
        <begin position="73"/>
        <end position="93"/>
    </location>
</feature>
<feature type="transmembrane region" description="Helical" evidence="9">
    <location>
        <begin position="130"/>
        <end position="151"/>
    </location>
</feature>
<dbReference type="Gene3D" id="1.20.1250.20">
    <property type="entry name" value="MFS general substrate transporter like domains"/>
    <property type="match status" value="1"/>
</dbReference>
<accession>A0A562V9P8</accession>
<evidence type="ECO:0000256" key="4">
    <source>
        <dbReference type="ARBA" id="ARBA00022475"/>
    </source>
</evidence>
<feature type="transmembrane region" description="Helical" evidence="9">
    <location>
        <begin position="248"/>
        <end position="271"/>
    </location>
</feature>
<dbReference type="Gene3D" id="1.20.1720.10">
    <property type="entry name" value="Multidrug resistance protein D"/>
    <property type="match status" value="1"/>
</dbReference>
<dbReference type="PRINTS" id="PR01036">
    <property type="entry name" value="TCRTETB"/>
</dbReference>
<feature type="transmembrane region" description="Helical" evidence="9">
    <location>
        <begin position="382"/>
        <end position="404"/>
    </location>
</feature>
<feature type="transmembrane region" description="Helical" evidence="9">
    <location>
        <begin position="424"/>
        <end position="443"/>
    </location>
</feature>
<dbReference type="PANTHER" id="PTHR23501">
    <property type="entry name" value="MAJOR FACILITATOR SUPERFAMILY"/>
    <property type="match status" value="1"/>
</dbReference>
<organism evidence="11 12">
    <name type="scientific">Stackebrandtia albiflava</name>
    <dbReference type="NCBI Taxonomy" id="406432"/>
    <lineage>
        <taxon>Bacteria</taxon>
        <taxon>Bacillati</taxon>
        <taxon>Actinomycetota</taxon>
        <taxon>Actinomycetes</taxon>
        <taxon>Glycomycetales</taxon>
        <taxon>Glycomycetaceae</taxon>
        <taxon>Stackebrandtia</taxon>
    </lineage>
</organism>
<evidence type="ECO:0000256" key="3">
    <source>
        <dbReference type="ARBA" id="ARBA00022448"/>
    </source>
</evidence>
<sequence length="544" mass="56153">MSTISKPAADGNPLNGPVPSAEESGRMEHRQIIRALVGMLLAMMTAFLSSTIVSIALPTIITKLGGSQSQYTWVVTATLLASTASTPIWGKLADLFSKKLLVQIAITVFTLGSVAAGFSETTETLIVWRAVQGLGLGGLQALVVIVIAAMVSPRERGRYMGPVAAVMSVATVAGPLLGGVIVDTSWLGWRWCFFAGVPLAVIALFVVQRTLDLPVVKRPVSIDYLGAGLIAGGVCTLLIWVTMAGNQFAWGSTTSLGLVALGVVLLALAVVAEARAKEPIIPLRLFRDRTTVLATLASIAVGTAMFGGAVFLGQYFQIARGYSPTEAGLLTLPMVVGSMVAASGSGSLITRFGRWKIFLLVGSAMMMAGFGLLGTIDSHTDMVLVGVYLFILGLGTGMLMQNLVLAVQNSVSPSDLGSASSTVAFFRSLGGTVGVSVLGAVLATEVADLTRGGLAKLGISLPAGGDEGAGIGNLDELPPVVSDVVRAAYGDGTATIFLIAAALAAVSFVVILFIKEVQLRTESGIEAQHAEARAAEPKVPAGRP</sequence>
<keyword evidence="7 9" id="KW-0472">Membrane</keyword>
<feature type="transmembrane region" description="Helical" evidence="9">
    <location>
        <begin position="220"/>
        <end position="242"/>
    </location>
</feature>
<evidence type="ECO:0000256" key="2">
    <source>
        <dbReference type="ARBA" id="ARBA00007520"/>
    </source>
</evidence>
<comment type="caution">
    <text evidence="11">The sequence shown here is derived from an EMBL/GenBank/DDBJ whole genome shotgun (WGS) entry which is preliminary data.</text>
</comment>
<evidence type="ECO:0000259" key="10">
    <source>
        <dbReference type="PROSITE" id="PS50850"/>
    </source>
</evidence>
<proteinExistence type="inferred from homology"/>
<feature type="transmembrane region" description="Helical" evidence="9">
    <location>
        <begin position="328"/>
        <end position="350"/>
    </location>
</feature>
<evidence type="ECO:0000256" key="8">
    <source>
        <dbReference type="SAM" id="MobiDB-lite"/>
    </source>
</evidence>
<dbReference type="InterPro" id="IPR011701">
    <property type="entry name" value="MFS"/>
</dbReference>
<feature type="domain" description="Major facilitator superfamily (MFS) profile" evidence="10">
    <location>
        <begin position="35"/>
        <end position="519"/>
    </location>
</feature>
<dbReference type="GO" id="GO:0022857">
    <property type="term" value="F:transmembrane transporter activity"/>
    <property type="evidence" value="ECO:0007669"/>
    <property type="project" value="InterPro"/>
</dbReference>
<evidence type="ECO:0000256" key="7">
    <source>
        <dbReference type="ARBA" id="ARBA00023136"/>
    </source>
</evidence>
<comment type="subcellular location">
    <subcellularLocation>
        <location evidence="1">Cell membrane</location>
        <topology evidence="1">Multi-pass membrane protein</topology>
    </subcellularLocation>
</comment>
<keyword evidence="5 9" id="KW-0812">Transmembrane</keyword>
<protein>
    <submittedName>
        <fullName evidence="11">EmrB/QacA subfamily drug resistance transporter</fullName>
    </submittedName>
</protein>
<dbReference type="Pfam" id="PF07690">
    <property type="entry name" value="MFS_1"/>
    <property type="match status" value="1"/>
</dbReference>
<dbReference type="SUPFAM" id="SSF103473">
    <property type="entry name" value="MFS general substrate transporter"/>
    <property type="match status" value="1"/>
</dbReference>
<keyword evidence="6 9" id="KW-1133">Transmembrane helix</keyword>
<keyword evidence="12" id="KW-1185">Reference proteome</keyword>
<evidence type="ECO:0000256" key="6">
    <source>
        <dbReference type="ARBA" id="ARBA00022989"/>
    </source>
</evidence>
<dbReference type="AlphaFoldDB" id="A0A562V9P8"/>
<evidence type="ECO:0000313" key="12">
    <source>
        <dbReference type="Proteomes" id="UP000321617"/>
    </source>
</evidence>
<dbReference type="Proteomes" id="UP000321617">
    <property type="component" value="Unassembled WGS sequence"/>
</dbReference>
<dbReference type="PANTHER" id="PTHR23501:SF197">
    <property type="entry name" value="COMD"/>
    <property type="match status" value="1"/>
</dbReference>
<dbReference type="FunFam" id="1.20.1720.10:FF:000004">
    <property type="entry name" value="EmrB/QacA family drug resistance transporter"/>
    <property type="match status" value="1"/>
</dbReference>
<feature type="transmembrane region" description="Helical" evidence="9">
    <location>
        <begin position="292"/>
        <end position="316"/>
    </location>
</feature>
<feature type="transmembrane region" description="Helical" evidence="9">
    <location>
        <begin position="357"/>
        <end position="376"/>
    </location>
</feature>
<dbReference type="EMBL" id="VLLL01000005">
    <property type="protein sequence ID" value="TWJ14571.1"/>
    <property type="molecule type" value="Genomic_DNA"/>
</dbReference>
<feature type="transmembrane region" description="Helical" evidence="9">
    <location>
        <begin position="163"/>
        <end position="182"/>
    </location>
</feature>